<dbReference type="Gene3D" id="3.90.1480.10">
    <property type="entry name" value="Alpha-2,3-sialyltransferase"/>
    <property type="match status" value="1"/>
</dbReference>
<organism evidence="1 2">
    <name type="scientific">Helicobacter mastomyrinus</name>
    <dbReference type="NCBI Taxonomy" id="287948"/>
    <lineage>
        <taxon>Bacteria</taxon>
        <taxon>Pseudomonadati</taxon>
        <taxon>Campylobacterota</taxon>
        <taxon>Epsilonproteobacteria</taxon>
        <taxon>Campylobacterales</taxon>
        <taxon>Helicobacteraceae</taxon>
        <taxon>Helicobacter</taxon>
    </lineage>
</organism>
<gene>
    <name evidence="1" type="ORF">V3I05_09980</name>
</gene>
<sequence length="315" mass="36425">MSLKHLCLNTLYTAYHLYAFIRNAAYTSSVSSLSKSTSNHIFILANGPSLKKDIQRYASLLNEHNTLMMNHSITKPIHHAIQPKYHILMDSVYFIGDTYNVASQAYYQKVEQEVKEILSVLEYISYPFALLVPNVWEHLIDIKNHHINIQTFGIAKFKGFDFIAHFLFQKALALPSYCNVLIPSIICCIAMGCKYIYLLDCDHNWFKNYFVDTNNTLFNDYKCFYNEDETLCALEKIHLHNILHTDAEILQSYHILQRLFASTTIYNLSSHSAIDAFPRSTLADILAGGGDRVKLLAFLILLHSFILYRLHRRKQ</sequence>
<name>A0ABZ3F497_9HELI</name>
<reference evidence="1 2" key="1">
    <citation type="submission" date="2024-02" db="EMBL/GenBank/DDBJ databases">
        <title>Genome and pathogenicity analysis of Helicobacter mastomyrinus isolated from mice.</title>
        <authorList>
            <person name="Zhu L."/>
        </authorList>
    </citation>
    <scope>NUCLEOTIDE SEQUENCE [LARGE SCALE GENOMIC DNA]</scope>
    <source>
        <strain evidence="1 2">Hm-17</strain>
    </source>
</reference>
<dbReference type="Proteomes" id="UP001434737">
    <property type="component" value="Chromosome"/>
</dbReference>
<protein>
    <submittedName>
        <fullName evidence="1">Uncharacterized protein</fullName>
    </submittedName>
</protein>
<evidence type="ECO:0000313" key="1">
    <source>
        <dbReference type="EMBL" id="XAM17999.1"/>
    </source>
</evidence>
<evidence type="ECO:0000313" key="2">
    <source>
        <dbReference type="Proteomes" id="UP001434737"/>
    </source>
</evidence>
<accession>A0ABZ3F497</accession>
<dbReference type="EMBL" id="CP145316">
    <property type="protein sequence ID" value="XAM17999.1"/>
    <property type="molecule type" value="Genomic_DNA"/>
</dbReference>
<dbReference type="RefSeq" id="WP_300733252.1">
    <property type="nucleotide sequence ID" value="NZ_CP145316.1"/>
</dbReference>
<keyword evidence="2" id="KW-1185">Reference proteome</keyword>
<proteinExistence type="predicted"/>